<proteinExistence type="predicted"/>
<dbReference type="AlphaFoldDB" id="A0A8S9L0P1"/>
<feature type="region of interest" description="Disordered" evidence="1">
    <location>
        <begin position="1"/>
        <end position="160"/>
    </location>
</feature>
<feature type="compositionally biased region" description="Basic and acidic residues" evidence="1">
    <location>
        <begin position="109"/>
        <end position="145"/>
    </location>
</feature>
<gene>
    <name evidence="2" type="ORF">F2Q68_00011805</name>
</gene>
<evidence type="ECO:0000313" key="3">
    <source>
        <dbReference type="Proteomes" id="UP000712281"/>
    </source>
</evidence>
<accession>A0A8S9L0P1</accession>
<evidence type="ECO:0000313" key="2">
    <source>
        <dbReference type="EMBL" id="KAF2599183.1"/>
    </source>
</evidence>
<name>A0A8S9L0P1_BRACR</name>
<dbReference type="EMBL" id="QGKW02000717">
    <property type="protein sequence ID" value="KAF2599183.1"/>
    <property type="molecule type" value="Genomic_DNA"/>
</dbReference>
<reference evidence="2" key="1">
    <citation type="submission" date="2019-12" db="EMBL/GenBank/DDBJ databases">
        <title>Genome sequencing and annotation of Brassica cretica.</title>
        <authorList>
            <person name="Studholme D.J."/>
            <person name="Sarris P.F."/>
        </authorList>
    </citation>
    <scope>NUCLEOTIDE SEQUENCE</scope>
    <source>
        <strain evidence="2">PFS-001/15</strain>
        <tissue evidence="2">Leaf</tissue>
    </source>
</reference>
<sequence length="160" mass="19022">MIATGQRALTTAKDMQSHRGDQEREAESSRIARETWMRRGDQDREAESSRIARKECESSTRPTPKQSRRGSQERRRHLTRSTEKRSRRGDRQSRRFDRERRQLIPSTRDTAEERSAPRRDHRRDSISSRIRERKREDDPSRERENGTFVTRVPKTVSSFA</sequence>
<evidence type="ECO:0000256" key="1">
    <source>
        <dbReference type="SAM" id="MobiDB-lite"/>
    </source>
</evidence>
<feature type="compositionally biased region" description="Basic and acidic residues" evidence="1">
    <location>
        <begin position="80"/>
        <end position="102"/>
    </location>
</feature>
<feature type="compositionally biased region" description="Basic and acidic residues" evidence="1">
    <location>
        <begin position="15"/>
        <end position="58"/>
    </location>
</feature>
<comment type="caution">
    <text evidence="2">The sequence shown here is derived from an EMBL/GenBank/DDBJ whole genome shotgun (WGS) entry which is preliminary data.</text>
</comment>
<organism evidence="2 3">
    <name type="scientific">Brassica cretica</name>
    <name type="common">Mustard</name>
    <dbReference type="NCBI Taxonomy" id="69181"/>
    <lineage>
        <taxon>Eukaryota</taxon>
        <taxon>Viridiplantae</taxon>
        <taxon>Streptophyta</taxon>
        <taxon>Embryophyta</taxon>
        <taxon>Tracheophyta</taxon>
        <taxon>Spermatophyta</taxon>
        <taxon>Magnoliopsida</taxon>
        <taxon>eudicotyledons</taxon>
        <taxon>Gunneridae</taxon>
        <taxon>Pentapetalae</taxon>
        <taxon>rosids</taxon>
        <taxon>malvids</taxon>
        <taxon>Brassicales</taxon>
        <taxon>Brassicaceae</taxon>
        <taxon>Brassiceae</taxon>
        <taxon>Brassica</taxon>
    </lineage>
</organism>
<protein>
    <submittedName>
        <fullName evidence="2">Uncharacterized protein</fullName>
    </submittedName>
</protein>
<dbReference type="Proteomes" id="UP000712281">
    <property type="component" value="Unassembled WGS sequence"/>
</dbReference>